<feature type="non-terminal residue" evidence="10">
    <location>
        <position position="177"/>
    </location>
</feature>
<dbReference type="GO" id="GO:0000981">
    <property type="term" value="F:DNA-binding transcription factor activity, RNA polymerase II-specific"/>
    <property type="evidence" value="ECO:0007669"/>
    <property type="project" value="TreeGrafter"/>
</dbReference>
<keyword evidence="3" id="KW-0563">Paired box</keyword>
<name>A0AAV2SAB0_MEGNR</name>
<dbReference type="InterPro" id="IPR043565">
    <property type="entry name" value="PAX_fam"/>
</dbReference>
<evidence type="ECO:0000256" key="7">
    <source>
        <dbReference type="ARBA" id="ARBA00023242"/>
    </source>
</evidence>
<reference evidence="10 11" key="1">
    <citation type="submission" date="2024-05" db="EMBL/GenBank/DDBJ databases">
        <authorList>
            <person name="Wallberg A."/>
        </authorList>
    </citation>
    <scope>NUCLEOTIDE SEQUENCE [LARGE SCALE GENOMIC DNA]</scope>
</reference>
<organism evidence="10 11">
    <name type="scientific">Meganyctiphanes norvegica</name>
    <name type="common">Northern krill</name>
    <name type="synonym">Thysanopoda norvegica</name>
    <dbReference type="NCBI Taxonomy" id="48144"/>
    <lineage>
        <taxon>Eukaryota</taxon>
        <taxon>Metazoa</taxon>
        <taxon>Ecdysozoa</taxon>
        <taxon>Arthropoda</taxon>
        <taxon>Crustacea</taxon>
        <taxon>Multicrustacea</taxon>
        <taxon>Malacostraca</taxon>
        <taxon>Eumalacostraca</taxon>
        <taxon>Eucarida</taxon>
        <taxon>Euphausiacea</taxon>
        <taxon>Euphausiidae</taxon>
        <taxon>Meganyctiphanes</taxon>
    </lineage>
</organism>
<dbReference type="PROSITE" id="PS51057">
    <property type="entry name" value="PAIRED_2"/>
    <property type="match status" value="1"/>
</dbReference>
<sequence>MKMESYSISGPQEKWTDTENNNNTAPNMAPFTAISSSPSSNAYPPPGGMMRQSVCTAGVTATSTTQSLPTCTTTASSALDLSCYSMQPNLRTLQLAHHMASTQGAVNKLIAGSLRPPGMIGGSKPKVATPAVVNKIEQYKRENPTVFAWEIREKLIEDSVCVNSTAPSVSSINRILR</sequence>
<dbReference type="Gene3D" id="1.10.10.10">
    <property type="entry name" value="Winged helix-like DNA-binding domain superfamily/Winged helix DNA-binding domain"/>
    <property type="match status" value="1"/>
</dbReference>
<dbReference type="Proteomes" id="UP001497623">
    <property type="component" value="Unassembled WGS sequence"/>
</dbReference>
<evidence type="ECO:0000313" key="11">
    <source>
        <dbReference type="Proteomes" id="UP001497623"/>
    </source>
</evidence>
<keyword evidence="2" id="KW-0217">Developmental protein</keyword>
<protein>
    <recommendedName>
        <fullName evidence="9">Paired domain-containing protein</fullName>
    </recommendedName>
</protein>
<feature type="domain" description="Paired" evidence="9">
    <location>
        <begin position="53"/>
        <end position="177"/>
    </location>
</feature>
<accession>A0AAV2SAB0</accession>
<proteinExistence type="predicted"/>
<dbReference type="InterPro" id="IPR036388">
    <property type="entry name" value="WH-like_DNA-bd_sf"/>
</dbReference>
<evidence type="ECO:0000256" key="6">
    <source>
        <dbReference type="ARBA" id="ARBA00023163"/>
    </source>
</evidence>
<evidence type="ECO:0000256" key="3">
    <source>
        <dbReference type="ARBA" id="ARBA00022724"/>
    </source>
</evidence>
<keyword evidence="7" id="KW-0539">Nucleus</keyword>
<evidence type="ECO:0000256" key="1">
    <source>
        <dbReference type="ARBA" id="ARBA00004123"/>
    </source>
</evidence>
<feature type="region of interest" description="Disordered" evidence="8">
    <location>
        <begin position="1"/>
        <end position="24"/>
    </location>
</feature>
<keyword evidence="4" id="KW-0805">Transcription regulation</keyword>
<keyword evidence="6" id="KW-0804">Transcription</keyword>
<evidence type="ECO:0000259" key="9">
    <source>
        <dbReference type="PROSITE" id="PS51057"/>
    </source>
</evidence>
<comment type="subcellular location">
    <subcellularLocation>
        <location evidence="1">Nucleus</location>
    </subcellularLocation>
</comment>
<dbReference type="SUPFAM" id="SSF46689">
    <property type="entry name" value="Homeodomain-like"/>
    <property type="match status" value="1"/>
</dbReference>
<dbReference type="PANTHER" id="PTHR45636">
    <property type="entry name" value="PAIRED BOX PROTEIN PAX-6-RELATED-RELATED"/>
    <property type="match status" value="1"/>
</dbReference>
<dbReference type="PANTHER" id="PTHR45636:SF50">
    <property type="entry name" value="EYEGONE, ISOFORM A-RELATED"/>
    <property type="match status" value="1"/>
</dbReference>
<dbReference type="InterPro" id="IPR009057">
    <property type="entry name" value="Homeodomain-like_sf"/>
</dbReference>
<dbReference type="SMART" id="SM00351">
    <property type="entry name" value="PAX"/>
    <property type="match status" value="1"/>
</dbReference>
<dbReference type="GO" id="GO:0005634">
    <property type="term" value="C:nucleus"/>
    <property type="evidence" value="ECO:0007669"/>
    <property type="project" value="UniProtKB-SubCell"/>
</dbReference>
<dbReference type="AlphaFoldDB" id="A0AAV2SAB0"/>
<evidence type="ECO:0000313" key="10">
    <source>
        <dbReference type="EMBL" id="CAL4179067.1"/>
    </source>
</evidence>
<evidence type="ECO:0000256" key="4">
    <source>
        <dbReference type="ARBA" id="ARBA00023015"/>
    </source>
</evidence>
<dbReference type="Pfam" id="PF00292">
    <property type="entry name" value="PAX"/>
    <property type="match status" value="1"/>
</dbReference>
<evidence type="ECO:0000256" key="8">
    <source>
        <dbReference type="SAM" id="MobiDB-lite"/>
    </source>
</evidence>
<evidence type="ECO:0000256" key="5">
    <source>
        <dbReference type="ARBA" id="ARBA00023125"/>
    </source>
</evidence>
<dbReference type="GO" id="GO:0000978">
    <property type="term" value="F:RNA polymerase II cis-regulatory region sequence-specific DNA binding"/>
    <property type="evidence" value="ECO:0007669"/>
    <property type="project" value="TreeGrafter"/>
</dbReference>
<feature type="compositionally biased region" description="Polar residues" evidence="8">
    <location>
        <begin position="1"/>
        <end position="10"/>
    </location>
</feature>
<keyword evidence="11" id="KW-1185">Reference proteome</keyword>
<comment type="caution">
    <text evidence="10">The sequence shown here is derived from an EMBL/GenBank/DDBJ whole genome shotgun (WGS) entry which is preliminary data.</text>
</comment>
<dbReference type="EMBL" id="CAXKWB010057000">
    <property type="protein sequence ID" value="CAL4179067.1"/>
    <property type="molecule type" value="Genomic_DNA"/>
</dbReference>
<evidence type="ECO:0000256" key="2">
    <source>
        <dbReference type="ARBA" id="ARBA00022473"/>
    </source>
</evidence>
<dbReference type="FunFam" id="1.10.10.10:FF:000003">
    <property type="entry name" value="Paired box protein Pax-6"/>
    <property type="match status" value="1"/>
</dbReference>
<keyword evidence="5" id="KW-0238">DNA-binding</keyword>
<dbReference type="InterPro" id="IPR001523">
    <property type="entry name" value="Paired_dom"/>
</dbReference>
<gene>
    <name evidence="10" type="ORF">MNOR_LOCUS35105</name>
</gene>